<dbReference type="EMBL" id="CAJVPT010014948">
    <property type="protein sequence ID" value="CAG8608570.1"/>
    <property type="molecule type" value="Genomic_DNA"/>
</dbReference>
<protein>
    <submittedName>
        <fullName evidence="1">2551_t:CDS:1</fullName>
    </submittedName>
</protein>
<evidence type="ECO:0000313" key="1">
    <source>
        <dbReference type="EMBL" id="CAG8608570.1"/>
    </source>
</evidence>
<dbReference type="Proteomes" id="UP000789525">
    <property type="component" value="Unassembled WGS sequence"/>
</dbReference>
<reference evidence="1" key="1">
    <citation type="submission" date="2021-06" db="EMBL/GenBank/DDBJ databases">
        <authorList>
            <person name="Kallberg Y."/>
            <person name="Tangrot J."/>
            <person name="Rosling A."/>
        </authorList>
    </citation>
    <scope>NUCLEOTIDE SEQUENCE</scope>
    <source>
        <strain evidence="1">CL356</strain>
    </source>
</reference>
<gene>
    <name evidence="1" type="ORF">ACOLOM_LOCUS6940</name>
</gene>
<keyword evidence="2" id="KW-1185">Reference proteome</keyword>
<comment type="caution">
    <text evidence="1">The sequence shown here is derived from an EMBL/GenBank/DDBJ whole genome shotgun (WGS) entry which is preliminary data.</text>
</comment>
<name>A0ACA9MR29_9GLOM</name>
<proteinExistence type="predicted"/>
<accession>A0ACA9MR29</accession>
<sequence length="345" mass="39994">MPLFDDENKPWKQSEVDKLIKAVGVFGEDWRFISETTFSNLRSGLTIAEKWTRIRSKLGVIEPREVITKESSNRDNYFSETKKIRIKMSSITSPNIPEKADTYSSTTSTPDFSTSSVSTPSDCEIDYQNHRTLAYENKSVSRNKMLWTVKEEDLLINSVRVYGTQWESISKRIFRSRRNPNALALRYRQLQKRKRCPPISTYESSRNANVINRILCTTGSTTETNRPCGLSAEKEFLPVISKTNSWTESENEVIKVAVVLHGDREWEKIARLLPHRSQMELALHWCKIRCKRLTLQVKPTNAPWTEDDERILTFGVAFEGFINWNKIAIELPDHNLADMILRWDV</sequence>
<evidence type="ECO:0000313" key="2">
    <source>
        <dbReference type="Proteomes" id="UP000789525"/>
    </source>
</evidence>
<feature type="non-terminal residue" evidence="1">
    <location>
        <position position="345"/>
    </location>
</feature>
<organism evidence="1 2">
    <name type="scientific">Acaulospora colombiana</name>
    <dbReference type="NCBI Taxonomy" id="27376"/>
    <lineage>
        <taxon>Eukaryota</taxon>
        <taxon>Fungi</taxon>
        <taxon>Fungi incertae sedis</taxon>
        <taxon>Mucoromycota</taxon>
        <taxon>Glomeromycotina</taxon>
        <taxon>Glomeromycetes</taxon>
        <taxon>Diversisporales</taxon>
        <taxon>Acaulosporaceae</taxon>
        <taxon>Acaulospora</taxon>
    </lineage>
</organism>